<reference evidence="1 2" key="1">
    <citation type="submission" date="2024-01" db="EMBL/GenBank/DDBJ databases">
        <title>The complete chloroplast genome sequence of Lithospermum erythrorhizon: insights into the phylogenetic relationship among Boraginaceae species and the maternal lineages of purple gromwells.</title>
        <authorList>
            <person name="Okada T."/>
            <person name="Watanabe K."/>
        </authorList>
    </citation>
    <scope>NUCLEOTIDE SEQUENCE [LARGE SCALE GENOMIC DNA]</scope>
</reference>
<gene>
    <name evidence="1" type="ORF">LIER_10061</name>
</gene>
<dbReference type="Proteomes" id="UP001454036">
    <property type="component" value="Unassembled WGS sequence"/>
</dbReference>
<proteinExistence type="predicted"/>
<dbReference type="AlphaFoldDB" id="A0AAV3PJL9"/>
<comment type="caution">
    <text evidence="1">The sequence shown here is derived from an EMBL/GenBank/DDBJ whole genome shotgun (WGS) entry which is preliminary data.</text>
</comment>
<evidence type="ECO:0000313" key="1">
    <source>
        <dbReference type="EMBL" id="GAA0151318.1"/>
    </source>
</evidence>
<sequence>MHLSQIQSLKGDHVTFGDGGRGRIVGKCQLCVDGLPYLDDVLLVEGLTVNLISISKLCDDGMKVFFNKDGCTVNNSCDETIMKGVSSTDKCYM</sequence>
<evidence type="ECO:0008006" key="3">
    <source>
        <dbReference type="Google" id="ProtNLM"/>
    </source>
</evidence>
<keyword evidence="2" id="KW-1185">Reference proteome</keyword>
<protein>
    <recommendedName>
        <fullName evidence="3">Gag-pol polyprotein</fullName>
    </recommendedName>
</protein>
<evidence type="ECO:0000313" key="2">
    <source>
        <dbReference type="Proteomes" id="UP001454036"/>
    </source>
</evidence>
<name>A0AAV3PJL9_LITER</name>
<dbReference type="EMBL" id="BAABME010001761">
    <property type="protein sequence ID" value="GAA0151318.1"/>
    <property type="molecule type" value="Genomic_DNA"/>
</dbReference>
<accession>A0AAV3PJL9</accession>
<organism evidence="1 2">
    <name type="scientific">Lithospermum erythrorhizon</name>
    <name type="common">Purple gromwell</name>
    <name type="synonym">Lithospermum officinale var. erythrorhizon</name>
    <dbReference type="NCBI Taxonomy" id="34254"/>
    <lineage>
        <taxon>Eukaryota</taxon>
        <taxon>Viridiplantae</taxon>
        <taxon>Streptophyta</taxon>
        <taxon>Embryophyta</taxon>
        <taxon>Tracheophyta</taxon>
        <taxon>Spermatophyta</taxon>
        <taxon>Magnoliopsida</taxon>
        <taxon>eudicotyledons</taxon>
        <taxon>Gunneridae</taxon>
        <taxon>Pentapetalae</taxon>
        <taxon>asterids</taxon>
        <taxon>lamiids</taxon>
        <taxon>Boraginales</taxon>
        <taxon>Boraginaceae</taxon>
        <taxon>Boraginoideae</taxon>
        <taxon>Lithospermeae</taxon>
        <taxon>Lithospermum</taxon>
    </lineage>
</organism>